<evidence type="ECO:0000313" key="5">
    <source>
        <dbReference type="EMBL" id="TMI80978.1"/>
    </source>
</evidence>
<dbReference type="Proteomes" id="UP000320048">
    <property type="component" value="Unassembled WGS sequence"/>
</dbReference>
<name>A0A537M2I2_9BACT</name>
<keyword evidence="4" id="KW-0472">Membrane</keyword>
<keyword evidence="3" id="KW-1133">Transmembrane helix</keyword>
<evidence type="ECO:0000313" key="6">
    <source>
        <dbReference type="EMBL" id="TMJ14425.1"/>
    </source>
</evidence>
<dbReference type="Proteomes" id="UP000320393">
    <property type="component" value="Unassembled WGS sequence"/>
</dbReference>
<comment type="caution">
    <text evidence="6">The sequence shown here is derived from an EMBL/GenBank/DDBJ whole genome shotgun (WGS) entry which is preliminary data.</text>
</comment>
<accession>A0A537M2I2</accession>
<proteinExistence type="predicted"/>
<evidence type="ECO:0000256" key="2">
    <source>
        <dbReference type="ARBA" id="ARBA00022692"/>
    </source>
</evidence>
<dbReference type="AlphaFoldDB" id="A0A537M2I2"/>
<dbReference type="EMBL" id="VBAO01000189">
    <property type="protein sequence ID" value="TMI80978.1"/>
    <property type="molecule type" value="Genomic_DNA"/>
</dbReference>
<dbReference type="Gene3D" id="1.10.3720.10">
    <property type="entry name" value="MetI-like"/>
    <property type="match status" value="1"/>
</dbReference>
<evidence type="ECO:0000313" key="8">
    <source>
        <dbReference type="Proteomes" id="UP000320393"/>
    </source>
</evidence>
<protein>
    <submittedName>
        <fullName evidence="6">Sugar ABC transporter permease</fullName>
    </submittedName>
</protein>
<gene>
    <name evidence="6" type="ORF">E6H02_03300</name>
    <name evidence="5" type="ORF">E6H04_07600</name>
</gene>
<dbReference type="SUPFAM" id="SSF161098">
    <property type="entry name" value="MetI-like"/>
    <property type="match status" value="1"/>
</dbReference>
<sequence>MPSRASRQGYYAPTALAAPALLIVAGTIAYPLGLELELWFSLSDAQAGQPGHFVGLANYAYLLRQPTYHDALLNTLVYVHPGEVVGLHGASLLV</sequence>
<organism evidence="6 8">
    <name type="scientific">Candidatus Segetimicrobium genomatis</name>
    <dbReference type="NCBI Taxonomy" id="2569760"/>
    <lineage>
        <taxon>Bacteria</taxon>
        <taxon>Bacillati</taxon>
        <taxon>Candidatus Sysuimicrobiota</taxon>
        <taxon>Candidatus Sysuimicrobiia</taxon>
        <taxon>Candidatus Sysuimicrobiales</taxon>
        <taxon>Candidatus Segetimicrobiaceae</taxon>
        <taxon>Candidatus Segetimicrobium</taxon>
    </lineage>
</organism>
<evidence type="ECO:0000313" key="7">
    <source>
        <dbReference type="Proteomes" id="UP000320048"/>
    </source>
</evidence>
<evidence type="ECO:0000256" key="3">
    <source>
        <dbReference type="ARBA" id="ARBA00022989"/>
    </source>
</evidence>
<dbReference type="EMBL" id="VBAM01000108">
    <property type="protein sequence ID" value="TMJ14425.1"/>
    <property type="molecule type" value="Genomic_DNA"/>
</dbReference>
<dbReference type="InterPro" id="IPR035906">
    <property type="entry name" value="MetI-like_sf"/>
</dbReference>
<evidence type="ECO:0000256" key="1">
    <source>
        <dbReference type="ARBA" id="ARBA00004141"/>
    </source>
</evidence>
<dbReference type="GO" id="GO:0016020">
    <property type="term" value="C:membrane"/>
    <property type="evidence" value="ECO:0007669"/>
    <property type="project" value="UniProtKB-SubCell"/>
</dbReference>
<comment type="subcellular location">
    <subcellularLocation>
        <location evidence="1">Membrane</location>
        <topology evidence="1">Multi-pass membrane protein</topology>
    </subcellularLocation>
</comment>
<reference evidence="7 8" key="1">
    <citation type="journal article" date="2019" name="Nat. Microbiol.">
        <title>Mediterranean grassland soil C-N compound turnover is dependent on rainfall and depth, and is mediated by genomically divergent microorganisms.</title>
        <authorList>
            <person name="Diamond S."/>
            <person name="Andeer P.F."/>
            <person name="Li Z."/>
            <person name="Crits-Christoph A."/>
            <person name="Burstein D."/>
            <person name="Anantharaman K."/>
            <person name="Lane K.R."/>
            <person name="Thomas B.C."/>
            <person name="Pan C."/>
            <person name="Northen T.R."/>
            <person name="Banfield J.F."/>
        </authorList>
    </citation>
    <scope>NUCLEOTIDE SEQUENCE [LARGE SCALE GENOMIC DNA]</scope>
    <source>
        <strain evidence="6">NP_5</strain>
        <strain evidence="5">NP_7</strain>
    </source>
</reference>
<keyword evidence="2" id="KW-0812">Transmembrane</keyword>
<evidence type="ECO:0000256" key="4">
    <source>
        <dbReference type="ARBA" id="ARBA00023136"/>
    </source>
</evidence>